<keyword evidence="14" id="KW-1185">Reference proteome</keyword>
<comment type="similarity">
    <text evidence="2">Belongs to the krueppel C2H2-type zinc-finger protein family.</text>
</comment>
<dbReference type="GO" id="GO:0005634">
    <property type="term" value="C:nucleus"/>
    <property type="evidence" value="ECO:0007669"/>
    <property type="project" value="UniProtKB-SubCell"/>
</dbReference>
<evidence type="ECO:0000256" key="10">
    <source>
        <dbReference type="PROSITE-ProRule" id="PRU00042"/>
    </source>
</evidence>
<dbReference type="SUPFAM" id="SSF57667">
    <property type="entry name" value="beta-beta-alpha zinc fingers"/>
    <property type="match status" value="1"/>
</dbReference>
<evidence type="ECO:0000256" key="5">
    <source>
        <dbReference type="ARBA" id="ARBA00022771"/>
    </source>
</evidence>
<dbReference type="FunFam" id="3.30.160.60:FF:000100">
    <property type="entry name" value="Zinc finger 45-like"/>
    <property type="match status" value="1"/>
</dbReference>
<keyword evidence="5 10" id="KW-0863">Zinc-finger</keyword>
<evidence type="ECO:0000256" key="7">
    <source>
        <dbReference type="ARBA" id="ARBA00023015"/>
    </source>
</evidence>
<dbReference type="InterPro" id="IPR036236">
    <property type="entry name" value="Znf_C2H2_sf"/>
</dbReference>
<evidence type="ECO:0000256" key="1">
    <source>
        <dbReference type="ARBA" id="ARBA00004123"/>
    </source>
</evidence>
<dbReference type="PROSITE" id="PS00028">
    <property type="entry name" value="ZINC_FINGER_C2H2_1"/>
    <property type="match status" value="1"/>
</dbReference>
<reference evidence="13 14" key="1">
    <citation type="journal article" date="2014" name="Nat. Genet.">
        <title>Whole-genome sequence of a flatfish provides insights into ZW sex chromosome evolution and adaptation to a benthic lifestyle.</title>
        <authorList>
            <person name="Chen S."/>
            <person name="Zhang G."/>
            <person name="Shao C."/>
            <person name="Huang Q."/>
            <person name="Liu G."/>
            <person name="Zhang P."/>
            <person name="Song W."/>
            <person name="An N."/>
            <person name="Chalopin D."/>
            <person name="Volff J.N."/>
            <person name="Hong Y."/>
            <person name="Li Q."/>
            <person name="Sha Z."/>
            <person name="Zhou H."/>
            <person name="Xie M."/>
            <person name="Yu Q."/>
            <person name="Liu Y."/>
            <person name="Xiang H."/>
            <person name="Wang N."/>
            <person name="Wu K."/>
            <person name="Yang C."/>
            <person name="Zhou Q."/>
            <person name="Liao X."/>
            <person name="Yang L."/>
            <person name="Hu Q."/>
            <person name="Zhang J."/>
            <person name="Meng L."/>
            <person name="Jin L."/>
            <person name="Tian Y."/>
            <person name="Lian J."/>
            <person name="Yang J."/>
            <person name="Miao G."/>
            <person name="Liu S."/>
            <person name="Liang Z."/>
            <person name="Yan F."/>
            <person name="Li Y."/>
            <person name="Sun B."/>
            <person name="Zhang H."/>
            <person name="Zhang J."/>
            <person name="Zhu Y."/>
            <person name="Du M."/>
            <person name="Zhao Y."/>
            <person name="Schartl M."/>
            <person name="Tang Q."/>
            <person name="Wang J."/>
        </authorList>
    </citation>
    <scope>NUCLEOTIDE SEQUENCE</scope>
</reference>
<evidence type="ECO:0000313" key="13">
    <source>
        <dbReference type="Ensembl" id="ENSCSEP00000023114.1"/>
    </source>
</evidence>
<evidence type="ECO:0000256" key="2">
    <source>
        <dbReference type="ARBA" id="ARBA00006991"/>
    </source>
</evidence>
<dbReference type="Proteomes" id="UP000265120">
    <property type="component" value="Chromosome 1"/>
</dbReference>
<accession>A0A3P8W8Y7</accession>
<dbReference type="InterPro" id="IPR050527">
    <property type="entry name" value="Snail/Krueppel_Znf"/>
</dbReference>
<feature type="compositionally biased region" description="Low complexity" evidence="11">
    <location>
        <begin position="9"/>
        <end position="29"/>
    </location>
</feature>
<organism evidence="13 14">
    <name type="scientific">Cynoglossus semilaevis</name>
    <name type="common">Tongue sole</name>
    <dbReference type="NCBI Taxonomy" id="244447"/>
    <lineage>
        <taxon>Eukaryota</taxon>
        <taxon>Metazoa</taxon>
        <taxon>Chordata</taxon>
        <taxon>Craniata</taxon>
        <taxon>Vertebrata</taxon>
        <taxon>Euteleostomi</taxon>
        <taxon>Actinopterygii</taxon>
        <taxon>Neopterygii</taxon>
        <taxon>Teleostei</taxon>
        <taxon>Neoteleostei</taxon>
        <taxon>Acanthomorphata</taxon>
        <taxon>Carangaria</taxon>
        <taxon>Pleuronectiformes</taxon>
        <taxon>Pleuronectoidei</taxon>
        <taxon>Cynoglossidae</taxon>
        <taxon>Cynoglossinae</taxon>
        <taxon>Cynoglossus</taxon>
    </lineage>
</organism>
<feature type="domain" description="C2H2-type" evidence="12">
    <location>
        <begin position="76"/>
        <end position="103"/>
    </location>
</feature>
<dbReference type="Ensembl" id="ENSCSET00000023417.1">
    <property type="protein sequence ID" value="ENSCSEP00000023114.1"/>
    <property type="gene ID" value="ENSCSEG00000014741.1"/>
</dbReference>
<dbReference type="FunFam" id="3.30.160.60:FF:000761">
    <property type="entry name" value="Zinc finger protein 449"/>
    <property type="match status" value="1"/>
</dbReference>
<evidence type="ECO:0000256" key="6">
    <source>
        <dbReference type="ARBA" id="ARBA00022833"/>
    </source>
</evidence>
<evidence type="ECO:0000313" key="14">
    <source>
        <dbReference type="Proteomes" id="UP000265120"/>
    </source>
</evidence>
<name>A0A3P8W8Y7_CYNSE</name>
<evidence type="ECO:0000256" key="8">
    <source>
        <dbReference type="ARBA" id="ARBA00023163"/>
    </source>
</evidence>
<dbReference type="PROSITE" id="PS50157">
    <property type="entry name" value="ZINC_FINGER_C2H2_2"/>
    <property type="match status" value="1"/>
</dbReference>
<sequence length="134" mass="14310">MHTDSAQVLQALQSTAPSSSSSSSSTLTSICNSGAESRKDTQVQNVDASKSGDAAGLAQEGSHNHRLIHSGAESPYPCPQCGKGFSVLSGLKRHQRVHTGESPYACPQCGRRFKDETQSGQSKQFEWTIDKKSI</sequence>
<evidence type="ECO:0000256" key="9">
    <source>
        <dbReference type="ARBA" id="ARBA00023242"/>
    </source>
</evidence>
<evidence type="ECO:0000259" key="12">
    <source>
        <dbReference type="PROSITE" id="PS50157"/>
    </source>
</evidence>
<dbReference type="GO" id="GO:0008270">
    <property type="term" value="F:zinc ion binding"/>
    <property type="evidence" value="ECO:0007669"/>
    <property type="project" value="UniProtKB-KW"/>
</dbReference>
<keyword evidence="8" id="KW-0804">Transcription</keyword>
<dbReference type="InParanoid" id="A0A3P8W8Y7"/>
<keyword evidence="9" id="KW-0539">Nucleus</keyword>
<evidence type="ECO:0000256" key="11">
    <source>
        <dbReference type="SAM" id="MobiDB-lite"/>
    </source>
</evidence>
<feature type="region of interest" description="Disordered" evidence="11">
    <location>
        <begin position="1"/>
        <end position="73"/>
    </location>
</feature>
<evidence type="ECO:0000256" key="3">
    <source>
        <dbReference type="ARBA" id="ARBA00022723"/>
    </source>
</evidence>
<protein>
    <recommendedName>
        <fullName evidence="12">C2H2-type domain-containing protein</fullName>
    </recommendedName>
</protein>
<dbReference type="GeneTree" id="ENSGT01100000266641"/>
<keyword evidence="7" id="KW-0805">Transcription regulation</keyword>
<dbReference type="AlphaFoldDB" id="A0A3P8W8Y7"/>
<reference evidence="13" key="3">
    <citation type="submission" date="2025-09" db="UniProtKB">
        <authorList>
            <consortium name="Ensembl"/>
        </authorList>
    </citation>
    <scope>IDENTIFICATION</scope>
</reference>
<dbReference type="PANTHER" id="PTHR24388:SF54">
    <property type="entry name" value="PROTEIN ESCARGOT"/>
    <property type="match status" value="1"/>
</dbReference>
<reference evidence="13" key="2">
    <citation type="submission" date="2025-08" db="UniProtKB">
        <authorList>
            <consortium name="Ensembl"/>
        </authorList>
    </citation>
    <scope>IDENTIFICATION</scope>
</reference>
<dbReference type="GO" id="GO:0000978">
    <property type="term" value="F:RNA polymerase II cis-regulatory region sequence-specific DNA binding"/>
    <property type="evidence" value="ECO:0007669"/>
    <property type="project" value="TreeGrafter"/>
</dbReference>
<keyword evidence="6" id="KW-0862">Zinc</keyword>
<dbReference type="Pfam" id="PF13465">
    <property type="entry name" value="zf-H2C2_2"/>
    <property type="match status" value="1"/>
</dbReference>
<keyword evidence="3" id="KW-0479">Metal-binding</keyword>
<dbReference type="SMART" id="SM00355">
    <property type="entry name" value="ZnF_C2H2"/>
    <property type="match status" value="1"/>
</dbReference>
<dbReference type="PANTHER" id="PTHR24388">
    <property type="entry name" value="ZINC FINGER PROTEIN"/>
    <property type="match status" value="1"/>
</dbReference>
<dbReference type="GO" id="GO:0000981">
    <property type="term" value="F:DNA-binding transcription factor activity, RNA polymerase II-specific"/>
    <property type="evidence" value="ECO:0007669"/>
    <property type="project" value="TreeGrafter"/>
</dbReference>
<comment type="subcellular location">
    <subcellularLocation>
        <location evidence="1">Nucleus</location>
    </subcellularLocation>
</comment>
<dbReference type="Gene3D" id="3.30.160.60">
    <property type="entry name" value="Classic Zinc Finger"/>
    <property type="match status" value="2"/>
</dbReference>
<dbReference type="InterPro" id="IPR013087">
    <property type="entry name" value="Znf_C2H2_type"/>
</dbReference>
<keyword evidence="4" id="KW-0677">Repeat</keyword>
<proteinExistence type="inferred from homology"/>
<evidence type="ECO:0000256" key="4">
    <source>
        <dbReference type="ARBA" id="ARBA00022737"/>
    </source>
</evidence>